<dbReference type="SUPFAM" id="SSF103481">
    <property type="entry name" value="Multidrug resistance efflux transporter EmrE"/>
    <property type="match status" value="2"/>
</dbReference>
<dbReference type="PANTHER" id="PTHR32322">
    <property type="entry name" value="INNER MEMBRANE TRANSPORTER"/>
    <property type="match status" value="1"/>
</dbReference>
<evidence type="ECO:0000256" key="2">
    <source>
        <dbReference type="ARBA" id="ARBA00007362"/>
    </source>
</evidence>
<feature type="transmembrane region" description="Helical" evidence="7">
    <location>
        <begin position="40"/>
        <end position="61"/>
    </location>
</feature>
<evidence type="ECO:0000256" key="3">
    <source>
        <dbReference type="ARBA" id="ARBA00022475"/>
    </source>
</evidence>
<name>A0A348AEK3_9FIRM</name>
<feature type="transmembrane region" description="Helical" evidence="7">
    <location>
        <begin position="226"/>
        <end position="244"/>
    </location>
</feature>
<proteinExistence type="inferred from homology"/>
<keyword evidence="10" id="KW-1185">Reference proteome</keyword>
<feature type="transmembrane region" description="Helical" evidence="7">
    <location>
        <begin position="73"/>
        <end position="97"/>
    </location>
</feature>
<keyword evidence="6 7" id="KW-0472">Membrane</keyword>
<dbReference type="EMBL" id="AP018449">
    <property type="protein sequence ID" value="BBB89501.1"/>
    <property type="molecule type" value="Genomic_DNA"/>
</dbReference>
<feature type="transmembrane region" description="Helical" evidence="7">
    <location>
        <begin position="12"/>
        <end position="34"/>
    </location>
</feature>
<dbReference type="PANTHER" id="PTHR32322:SF18">
    <property type="entry name" value="S-ADENOSYLMETHIONINE_S-ADENOSYLHOMOCYSTEINE TRANSPORTER"/>
    <property type="match status" value="1"/>
</dbReference>
<feature type="domain" description="EamA" evidence="8">
    <location>
        <begin position="13"/>
        <end position="145"/>
    </location>
</feature>
<evidence type="ECO:0000313" key="9">
    <source>
        <dbReference type="EMBL" id="BBB89501.1"/>
    </source>
</evidence>
<dbReference type="RefSeq" id="WP_126305639.1">
    <property type="nucleotide sequence ID" value="NZ_AP018449.1"/>
</dbReference>
<dbReference type="Proteomes" id="UP000276437">
    <property type="component" value="Chromosome"/>
</dbReference>
<feature type="transmembrane region" description="Helical" evidence="7">
    <location>
        <begin position="131"/>
        <end position="149"/>
    </location>
</feature>
<organism evidence="9 10">
    <name type="scientific">Methylomusa anaerophila</name>
    <dbReference type="NCBI Taxonomy" id="1930071"/>
    <lineage>
        <taxon>Bacteria</taxon>
        <taxon>Bacillati</taxon>
        <taxon>Bacillota</taxon>
        <taxon>Negativicutes</taxon>
        <taxon>Selenomonadales</taxon>
        <taxon>Sporomusaceae</taxon>
        <taxon>Methylomusa</taxon>
    </lineage>
</organism>
<protein>
    <submittedName>
        <fullName evidence="9">Putative DMT superfamily transporter inner membrane protein</fullName>
    </submittedName>
</protein>
<dbReference type="Pfam" id="PF00892">
    <property type="entry name" value="EamA"/>
    <property type="match status" value="2"/>
</dbReference>
<keyword evidence="5 7" id="KW-1133">Transmembrane helix</keyword>
<evidence type="ECO:0000259" key="8">
    <source>
        <dbReference type="Pfam" id="PF00892"/>
    </source>
</evidence>
<accession>A0A348AEK3</accession>
<reference evidence="9 10" key="1">
    <citation type="journal article" date="2018" name="Int. J. Syst. Evol. Microbiol.">
        <title>Methylomusa anaerophila gen. nov., sp. nov., an anaerobic methanol-utilizing bacterium isolated from a microbial fuel cell.</title>
        <authorList>
            <person name="Amano N."/>
            <person name="Yamamuro A."/>
            <person name="Miyahara M."/>
            <person name="Kouzuma A."/>
            <person name="Abe T."/>
            <person name="Watanabe K."/>
        </authorList>
    </citation>
    <scope>NUCLEOTIDE SEQUENCE [LARGE SCALE GENOMIC DNA]</scope>
    <source>
        <strain evidence="9 10">MMFC1</strain>
    </source>
</reference>
<comment type="similarity">
    <text evidence="2">Belongs to the EamA transporter family.</text>
</comment>
<evidence type="ECO:0000256" key="5">
    <source>
        <dbReference type="ARBA" id="ARBA00022989"/>
    </source>
</evidence>
<feature type="transmembrane region" description="Helical" evidence="7">
    <location>
        <begin position="281"/>
        <end position="299"/>
    </location>
</feature>
<evidence type="ECO:0000256" key="6">
    <source>
        <dbReference type="ARBA" id="ARBA00023136"/>
    </source>
</evidence>
<comment type="subcellular location">
    <subcellularLocation>
        <location evidence="1">Cell membrane</location>
        <topology evidence="1">Multi-pass membrane protein</topology>
    </subcellularLocation>
</comment>
<dbReference type="AlphaFoldDB" id="A0A348AEK3"/>
<keyword evidence="4 7" id="KW-0812">Transmembrane</keyword>
<dbReference type="GO" id="GO:0005886">
    <property type="term" value="C:plasma membrane"/>
    <property type="evidence" value="ECO:0007669"/>
    <property type="project" value="UniProtKB-SubCell"/>
</dbReference>
<evidence type="ECO:0000256" key="1">
    <source>
        <dbReference type="ARBA" id="ARBA00004651"/>
    </source>
</evidence>
<keyword evidence="3" id="KW-1003">Cell membrane</keyword>
<evidence type="ECO:0000313" key="10">
    <source>
        <dbReference type="Proteomes" id="UP000276437"/>
    </source>
</evidence>
<feature type="transmembrane region" description="Helical" evidence="7">
    <location>
        <begin position="103"/>
        <end position="122"/>
    </location>
</feature>
<feature type="transmembrane region" description="Helical" evidence="7">
    <location>
        <begin position="193"/>
        <end position="214"/>
    </location>
</feature>
<gene>
    <name evidence="9" type="ORF">MAMMFC1_00134</name>
</gene>
<evidence type="ECO:0000256" key="7">
    <source>
        <dbReference type="SAM" id="Phobius"/>
    </source>
</evidence>
<dbReference type="OrthoDB" id="9799821at2"/>
<feature type="transmembrane region" description="Helical" evidence="7">
    <location>
        <begin position="256"/>
        <end position="275"/>
    </location>
</feature>
<dbReference type="InterPro" id="IPR000620">
    <property type="entry name" value="EamA_dom"/>
</dbReference>
<dbReference type="KEGG" id="mana:MAMMFC1_00134"/>
<sequence length="310" mass="34020">MQLDYLKEKLDAYISLSLAMIIVGSSVVFGKMIIMKFPVFLASGLRFAIASAIICPIILIKEKGFPKITKRDWIPFFLMAFCGQFIFTVLMLVGLKYTQAMEAGIITSTTPAFMAVVSFLVLKEHLNSRQVIGVVLATLGVLVINGVLQPYDQSDIQNKHILGNLLIGGAVVGEAVFLLLAKKLTSPVSDLSTTGILSLLGVLMFLPFSLYESISFPFEQVSLYDWLYILYFGAIYTVVAYIFWFRGVKKVTGSTASVFTAIIPMSAAILSVVFLTEKFTLSHAMGIMFIIASILMTSLPKSSLNLKENG</sequence>
<dbReference type="InterPro" id="IPR037185">
    <property type="entry name" value="EmrE-like"/>
</dbReference>
<dbReference type="InterPro" id="IPR050638">
    <property type="entry name" value="AA-Vitamin_Transporters"/>
</dbReference>
<feature type="transmembrane region" description="Helical" evidence="7">
    <location>
        <begin position="161"/>
        <end position="181"/>
    </location>
</feature>
<dbReference type="Gene3D" id="1.10.3730.20">
    <property type="match status" value="2"/>
</dbReference>
<feature type="domain" description="EamA" evidence="8">
    <location>
        <begin position="162"/>
        <end position="298"/>
    </location>
</feature>
<evidence type="ECO:0000256" key="4">
    <source>
        <dbReference type="ARBA" id="ARBA00022692"/>
    </source>
</evidence>